<feature type="region of interest" description="Disordered" evidence="1">
    <location>
        <begin position="55"/>
        <end position="92"/>
    </location>
</feature>
<evidence type="ECO:0000313" key="4">
    <source>
        <dbReference type="Proteomes" id="UP000504752"/>
    </source>
</evidence>
<sequence>MTPAPRPSPIHAGDPAAPQQRGASIRHSTALVLLTCCALAPGLLILTACAKDPTPAPTTPTTPPTQHTTTPAETPASAATTPSASAPPSLSPELAAQRATALAMPKPPMPAEATENTQQGAVRAAVHFIELYRYAFMTGDTTDLAAMSEERCVFCKSAIDDATALHKSGGWANLWVDRITNMEYIAPGQGKEYCGIRFTIISGESTGVNSRGETVKNAAEESRFFMILRYQDGMWHVGGVSLN</sequence>
<dbReference type="RefSeq" id="WP_159523608.1">
    <property type="nucleotide sequence ID" value="NZ_CP053642.1"/>
</dbReference>
<dbReference type="KEGG" id="amam:HPC72_04250"/>
<organism evidence="3 4">
    <name type="scientific">Actinomyces marmotae</name>
    <dbReference type="NCBI Taxonomy" id="2737173"/>
    <lineage>
        <taxon>Bacteria</taxon>
        <taxon>Bacillati</taxon>
        <taxon>Actinomycetota</taxon>
        <taxon>Actinomycetes</taxon>
        <taxon>Actinomycetales</taxon>
        <taxon>Actinomycetaceae</taxon>
        <taxon>Actinomyces</taxon>
    </lineage>
</organism>
<evidence type="ECO:0000256" key="1">
    <source>
        <dbReference type="SAM" id="MobiDB-lite"/>
    </source>
</evidence>
<dbReference type="Pfam" id="PF19843">
    <property type="entry name" value="DUF6318"/>
    <property type="match status" value="1"/>
</dbReference>
<dbReference type="InterPro" id="IPR046281">
    <property type="entry name" value="DUF6318"/>
</dbReference>
<keyword evidence="4" id="KW-1185">Reference proteome</keyword>
<reference evidence="3 4" key="1">
    <citation type="submission" date="2020-05" db="EMBL/GenBank/DDBJ databases">
        <title>Actinomyces sp. zg-325.</title>
        <authorList>
            <person name="Yang C."/>
        </authorList>
    </citation>
    <scope>NUCLEOTIDE SEQUENCE [LARGE SCALE GENOMIC DNA]</scope>
    <source>
        <strain evidence="4">zg-325</strain>
    </source>
</reference>
<protein>
    <recommendedName>
        <fullName evidence="2">DUF6318 domain-containing protein</fullName>
    </recommendedName>
</protein>
<feature type="compositionally biased region" description="Low complexity" evidence="1">
    <location>
        <begin position="64"/>
        <end position="92"/>
    </location>
</feature>
<dbReference type="AlphaFoldDB" id="A0A6M8AZ95"/>
<dbReference type="Proteomes" id="UP000504752">
    <property type="component" value="Chromosome"/>
</dbReference>
<proteinExistence type="predicted"/>
<evidence type="ECO:0000313" key="3">
    <source>
        <dbReference type="EMBL" id="QKD79564.1"/>
    </source>
</evidence>
<evidence type="ECO:0000259" key="2">
    <source>
        <dbReference type="Pfam" id="PF19843"/>
    </source>
</evidence>
<accession>A0A6M8AZ95</accession>
<feature type="domain" description="DUF6318" evidence="2">
    <location>
        <begin position="99"/>
        <end position="237"/>
    </location>
</feature>
<dbReference type="EMBL" id="CP053642">
    <property type="protein sequence ID" value="QKD79564.1"/>
    <property type="molecule type" value="Genomic_DNA"/>
</dbReference>
<name>A0A6M8AZ95_9ACTO</name>
<feature type="region of interest" description="Disordered" evidence="1">
    <location>
        <begin position="1"/>
        <end position="22"/>
    </location>
</feature>
<gene>
    <name evidence="3" type="ORF">HPC72_04250</name>
</gene>